<evidence type="ECO:0000256" key="1">
    <source>
        <dbReference type="SAM" id="MobiDB-lite"/>
    </source>
</evidence>
<proteinExistence type="predicted"/>
<evidence type="ECO:0000313" key="3">
    <source>
        <dbReference type="Proteomes" id="UP001488805"/>
    </source>
</evidence>
<feature type="region of interest" description="Disordered" evidence="1">
    <location>
        <begin position="105"/>
        <end position="169"/>
    </location>
</feature>
<organism evidence="2 3">
    <name type="scientific">Zoarces viviparus</name>
    <name type="common">Viviparous eelpout</name>
    <name type="synonym">Blennius viviparus</name>
    <dbReference type="NCBI Taxonomy" id="48416"/>
    <lineage>
        <taxon>Eukaryota</taxon>
        <taxon>Metazoa</taxon>
        <taxon>Chordata</taxon>
        <taxon>Craniata</taxon>
        <taxon>Vertebrata</taxon>
        <taxon>Euteleostomi</taxon>
        <taxon>Actinopterygii</taxon>
        <taxon>Neopterygii</taxon>
        <taxon>Teleostei</taxon>
        <taxon>Neoteleostei</taxon>
        <taxon>Acanthomorphata</taxon>
        <taxon>Eupercaria</taxon>
        <taxon>Perciformes</taxon>
        <taxon>Cottioidei</taxon>
        <taxon>Zoarcales</taxon>
        <taxon>Zoarcidae</taxon>
        <taxon>Zoarcinae</taxon>
        <taxon>Zoarces</taxon>
    </lineage>
</organism>
<feature type="region of interest" description="Disordered" evidence="1">
    <location>
        <begin position="1"/>
        <end position="31"/>
    </location>
</feature>
<feature type="compositionally biased region" description="Basic and acidic residues" evidence="1">
    <location>
        <begin position="1"/>
        <end position="27"/>
    </location>
</feature>
<gene>
    <name evidence="2" type="ORF">VZT92_024701</name>
</gene>
<dbReference type="EMBL" id="JBCEZU010000575">
    <property type="protein sequence ID" value="KAK9516790.1"/>
    <property type="molecule type" value="Genomic_DNA"/>
</dbReference>
<protein>
    <recommendedName>
        <fullName evidence="4">Modulator of retrovirus infection homolog</fullName>
    </recommendedName>
</protein>
<dbReference type="AlphaFoldDB" id="A0AAW1E3L0"/>
<keyword evidence="3" id="KW-1185">Reference proteome</keyword>
<sequence length="181" mass="20211">MSDRQRALPSWMEKKEEKVKEKEPLRSRRERKTARGAFYCMNEKELVEAAVAHLTHGSCEHVALPTDLKVEDKAAATTAKVMENSSSSKKIAKLVTLEEKSSDCGDDALESTYVSETDVDVTEAETVPYTNSPQHRAPEGQRSGPGQCRGGLGKIEEKEEHSQMPAEEDDALRLVREIFFT</sequence>
<evidence type="ECO:0008006" key="4">
    <source>
        <dbReference type="Google" id="ProtNLM"/>
    </source>
</evidence>
<accession>A0AAW1E3L0</accession>
<evidence type="ECO:0000313" key="2">
    <source>
        <dbReference type="EMBL" id="KAK9516790.1"/>
    </source>
</evidence>
<name>A0AAW1E3L0_ZOAVI</name>
<dbReference type="Proteomes" id="UP001488805">
    <property type="component" value="Unassembled WGS sequence"/>
</dbReference>
<comment type="caution">
    <text evidence="2">The sequence shown here is derived from an EMBL/GenBank/DDBJ whole genome shotgun (WGS) entry which is preliminary data.</text>
</comment>
<reference evidence="2 3" key="1">
    <citation type="journal article" date="2024" name="Genome Biol. Evol.">
        <title>Chromosome-level genome assembly of the viviparous eelpout Zoarces viviparus.</title>
        <authorList>
            <person name="Fuhrmann N."/>
            <person name="Brasseur M.V."/>
            <person name="Bakowski C.E."/>
            <person name="Podsiadlowski L."/>
            <person name="Prost S."/>
            <person name="Krehenwinkel H."/>
            <person name="Mayer C."/>
        </authorList>
    </citation>
    <scope>NUCLEOTIDE SEQUENCE [LARGE SCALE GENOMIC DNA]</scope>
    <source>
        <strain evidence="2">NO-MEL_2022_Ind0_liver</strain>
    </source>
</reference>